<accession>A0A8J2LBZ8</accession>
<dbReference type="AlphaFoldDB" id="A0A8J2LBZ8"/>
<gene>
    <name evidence="1" type="ORF">AFUS01_LOCUS38577</name>
</gene>
<keyword evidence="2" id="KW-1185">Reference proteome</keyword>
<name>A0A8J2LBZ8_9HEXA</name>
<sequence>YSNRTDGDVTSNKLGRTGV</sequence>
<protein>
    <submittedName>
        <fullName evidence="1">Uncharacterized protein</fullName>
    </submittedName>
</protein>
<dbReference type="EMBL" id="CAJVCH010548259">
    <property type="protein sequence ID" value="CAG7828667.1"/>
    <property type="molecule type" value="Genomic_DNA"/>
</dbReference>
<comment type="caution">
    <text evidence="1">The sequence shown here is derived from an EMBL/GenBank/DDBJ whole genome shotgun (WGS) entry which is preliminary data.</text>
</comment>
<evidence type="ECO:0000313" key="1">
    <source>
        <dbReference type="EMBL" id="CAG7828667.1"/>
    </source>
</evidence>
<evidence type="ECO:0000313" key="2">
    <source>
        <dbReference type="Proteomes" id="UP000708208"/>
    </source>
</evidence>
<proteinExistence type="predicted"/>
<dbReference type="Proteomes" id="UP000708208">
    <property type="component" value="Unassembled WGS sequence"/>
</dbReference>
<organism evidence="1 2">
    <name type="scientific">Allacma fusca</name>
    <dbReference type="NCBI Taxonomy" id="39272"/>
    <lineage>
        <taxon>Eukaryota</taxon>
        <taxon>Metazoa</taxon>
        <taxon>Ecdysozoa</taxon>
        <taxon>Arthropoda</taxon>
        <taxon>Hexapoda</taxon>
        <taxon>Collembola</taxon>
        <taxon>Symphypleona</taxon>
        <taxon>Sminthuridae</taxon>
        <taxon>Allacma</taxon>
    </lineage>
</organism>
<feature type="non-terminal residue" evidence="1">
    <location>
        <position position="1"/>
    </location>
</feature>
<reference evidence="1" key="1">
    <citation type="submission" date="2021-06" db="EMBL/GenBank/DDBJ databases">
        <authorList>
            <person name="Hodson N. C."/>
            <person name="Mongue J. A."/>
            <person name="Jaron S. K."/>
        </authorList>
    </citation>
    <scope>NUCLEOTIDE SEQUENCE</scope>
</reference>